<dbReference type="CDD" id="cd03108">
    <property type="entry name" value="AdSS"/>
    <property type="match status" value="1"/>
</dbReference>
<feature type="active site" description="Proton donor" evidence="8">
    <location>
        <position position="40"/>
    </location>
</feature>
<dbReference type="GO" id="GO:0004019">
    <property type="term" value="F:adenylosuccinate synthase activity"/>
    <property type="evidence" value="ECO:0007669"/>
    <property type="project" value="UniProtKB-UniRule"/>
</dbReference>
<comment type="function">
    <text evidence="8">Plays an important role in the de novo pathway of purine nucleotide biosynthesis. Catalyzes the first committed step in the biosynthesis of AMP from IMP.</text>
</comment>
<comment type="subcellular location">
    <subcellularLocation>
        <location evidence="8">Cytoplasm</location>
    </subcellularLocation>
</comment>
<comment type="caution">
    <text evidence="9">The sequence shown here is derived from an EMBL/GenBank/DDBJ whole genome shotgun (WGS) entry which is preliminary data.</text>
</comment>
<protein>
    <recommendedName>
        <fullName evidence="8">Adenylosuccinate synthetase</fullName>
        <shortName evidence="8">AMPSase</shortName>
        <shortName evidence="8">AdSS</shortName>
        <ecNumber evidence="8">6.3.4.4</ecNumber>
    </recommendedName>
    <alternativeName>
        <fullName evidence="8">IMP--aspartate ligase</fullName>
    </alternativeName>
</protein>
<feature type="binding site" evidence="8">
    <location>
        <begin position="11"/>
        <end position="17"/>
    </location>
    <ligand>
        <name>GTP</name>
        <dbReference type="ChEBI" id="CHEBI:37565"/>
    </ligand>
</feature>
<feature type="binding site" description="in other chain" evidence="8">
    <location>
        <begin position="37"/>
        <end position="40"/>
    </location>
    <ligand>
        <name>IMP</name>
        <dbReference type="ChEBI" id="CHEBI:58053"/>
        <note>ligand shared between dimeric partners</note>
    </ligand>
</feature>
<evidence type="ECO:0000256" key="5">
    <source>
        <dbReference type="ARBA" id="ARBA00022755"/>
    </source>
</evidence>
<organism evidence="9 10">
    <name type="scientific">Candidatus Eisenbergiella pullistercoris</name>
    <dbReference type="NCBI Taxonomy" id="2838555"/>
    <lineage>
        <taxon>Bacteria</taxon>
        <taxon>Bacillati</taxon>
        <taxon>Bacillota</taxon>
        <taxon>Clostridia</taxon>
        <taxon>Lachnospirales</taxon>
        <taxon>Lachnospiraceae</taxon>
        <taxon>Eisenbergiella</taxon>
    </lineage>
</organism>
<comment type="caution">
    <text evidence="8">Lacks conserved residue(s) required for the propagation of feature annotation.</text>
</comment>
<dbReference type="PANTHER" id="PTHR11846:SF0">
    <property type="entry name" value="ADENYLOSUCCINATE SYNTHETASE"/>
    <property type="match status" value="1"/>
</dbReference>
<dbReference type="GO" id="GO:0000287">
    <property type="term" value="F:magnesium ion binding"/>
    <property type="evidence" value="ECO:0007669"/>
    <property type="project" value="UniProtKB-UniRule"/>
</dbReference>
<evidence type="ECO:0000256" key="3">
    <source>
        <dbReference type="ARBA" id="ARBA00022723"/>
    </source>
</evidence>
<evidence type="ECO:0000256" key="4">
    <source>
        <dbReference type="ARBA" id="ARBA00022741"/>
    </source>
</evidence>
<evidence type="ECO:0000313" key="9">
    <source>
        <dbReference type="EMBL" id="HIY60098.1"/>
    </source>
</evidence>
<dbReference type="FunFam" id="1.10.300.10:FF:000001">
    <property type="entry name" value="Adenylosuccinate synthetase"/>
    <property type="match status" value="1"/>
</dbReference>
<feature type="binding site" evidence="8">
    <location>
        <begin position="39"/>
        <end position="41"/>
    </location>
    <ligand>
        <name>GTP</name>
        <dbReference type="ChEBI" id="CHEBI:37565"/>
    </ligand>
</feature>
<dbReference type="Pfam" id="PF00709">
    <property type="entry name" value="Adenylsucc_synt"/>
    <property type="match status" value="1"/>
</dbReference>
<feature type="binding site" description="in other chain" evidence="8">
    <location>
        <begin position="12"/>
        <end position="15"/>
    </location>
    <ligand>
        <name>IMP</name>
        <dbReference type="ChEBI" id="CHEBI:58053"/>
        <note>ligand shared between dimeric partners</note>
    </ligand>
</feature>
<dbReference type="InterPro" id="IPR027417">
    <property type="entry name" value="P-loop_NTPase"/>
</dbReference>
<gene>
    <name evidence="8" type="primary">purA</name>
    <name evidence="9" type="ORF">H9831_05380</name>
</gene>
<keyword evidence="8" id="KW-0963">Cytoplasm</keyword>
<evidence type="ECO:0000313" key="10">
    <source>
        <dbReference type="Proteomes" id="UP000824007"/>
    </source>
</evidence>
<dbReference type="EMBL" id="DXDD01000071">
    <property type="protein sequence ID" value="HIY60098.1"/>
    <property type="molecule type" value="Genomic_DNA"/>
</dbReference>
<feature type="binding site" description="in other chain" evidence="8">
    <location>
        <position position="237"/>
    </location>
    <ligand>
        <name>IMP</name>
        <dbReference type="ChEBI" id="CHEBI:58053"/>
        <note>ligand shared between dimeric partners</note>
    </ligand>
</feature>
<dbReference type="InterPro" id="IPR042109">
    <property type="entry name" value="Adenylosuccinate_synth_dom1"/>
</dbReference>
<comment type="cofactor">
    <cofactor evidence="8">
        <name>Mg(2+)</name>
        <dbReference type="ChEBI" id="CHEBI:18420"/>
    </cofactor>
    <text evidence="8">Binds 1 Mg(2+) ion per subunit.</text>
</comment>
<comment type="catalytic activity">
    <reaction evidence="8">
        <text>IMP + L-aspartate + GTP = N(6)-(1,2-dicarboxyethyl)-AMP + GDP + phosphate + 2 H(+)</text>
        <dbReference type="Rhea" id="RHEA:15753"/>
        <dbReference type="ChEBI" id="CHEBI:15378"/>
        <dbReference type="ChEBI" id="CHEBI:29991"/>
        <dbReference type="ChEBI" id="CHEBI:37565"/>
        <dbReference type="ChEBI" id="CHEBI:43474"/>
        <dbReference type="ChEBI" id="CHEBI:57567"/>
        <dbReference type="ChEBI" id="CHEBI:58053"/>
        <dbReference type="ChEBI" id="CHEBI:58189"/>
        <dbReference type="EC" id="6.3.4.4"/>
    </reaction>
</comment>
<proteinExistence type="inferred from homology"/>
<name>A0A9D2C670_9FIRM</name>
<dbReference type="PANTHER" id="PTHR11846">
    <property type="entry name" value="ADENYLOSUCCINATE SYNTHETASE"/>
    <property type="match status" value="1"/>
</dbReference>
<dbReference type="InterPro" id="IPR042110">
    <property type="entry name" value="Adenylosuccinate_synth_dom2"/>
</dbReference>
<feature type="binding site" evidence="8">
    <location>
        <position position="141"/>
    </location>
    <ligand>
        <name>IMP</name>
        <dbReference type="ChEBI" id="CHEBI:58053"/>
        <note>ligand shared between dimeric partners</note>
    </ligand>
</feature>
<keyword evidence="6 8" id="KW-0460">Magnesium</keyword>
<evidence type="ECO:0000256" key="1">
    <source>
        <dbReference type="ARBA" id="ARBA00011738"/>
    </source>
</evidence>
<dbReference type="SUPFAM" id="SSF52540">
    <property type="entry name" value="P-loop containing nucleoside triphosphate hydrolases"/>
    <property type="match status" value="1"/>
</dbReference>
<feature type="binding site" evidence="8">
    <location>
        <position position="39"/>
    </location>
    <ligand>
        <name>Mg(2+)</name>
        <dbReference type="ChEBI" id="CHEBI:18420"/>
    </ligand>
</feature>
<dbReference type="AlphaFoldDB" id="A0A9D2C670"/>
<comment type="subunit">
    <text evidence="1 8">Homodimer.</text>
</comment>
<dbReference type="NCBIfam" id="TIGR00184">
    <property type="entry name" value="purA"/>
    <property type="match status" value="1"/>
</dbReference>
<dbReference type="Gene3D" id="1.10.300.10">
    <property type="entry name" value="Adenylosuccinate Synthetase, subunit A, domain 2"/>
    <property type="match status" value="1"/>
</dbReference>
<dbReference type="InterPro" id="IPR042111">
    <property type="entry name" value="Adenylosuccinate_synth_dom3"/>
</dbReference>
<evidence type="ECO:0000256" key="2">
    <source>
        <dbReference type="ARBA" id="ARBA00022598"/>
    </source>
</evidence>
<keyword evidence="5 8" id="KW-0658">Purine biosynthesis</keyword>
<dbReference type="HAMAP" id="MF_00011">
    <property type="entry name" value="Adenylosucc_synth"/>
    <property type="match status" value="1"/>
</dbReference>
<dbReference type="GO" id="GO:0044208">
    <property type="term" value="P:'de novo' AMP biosynthetic process"/>
    <property type="evidence" value="ECO:0007669"/>
    <property type="project" value="UniProtKB-UniRule"/>
</dbReference>
<keyword evidence="3 8" id="KW-0479">Metal-binding</keyword>
<sequence>MVKAVVGANWGDEGKGKITDMLAREADIIIRFQGGANAGHTIVNDYGKFALHTLPSGVFYGHTTSIIGNGVALNIPILVGEIRSIVDRGVPMPKILVSDRAQVVMPYHVLFDQYEEERLGGKSFGSTKSGIAPFYSDKFAKIGFQVCELFDEEGLRGKLESVCATKNVLLEHLYHKPLLDVDELYQTMMEYKEMIAPYVCDTASFLDEALKEGKNILLEGQLGTLKDPDHGIYPMVTSSSTLAGYGAVGAGIPPYEIRQVVTVCKAYSSAVGAGAFVSEIFGEEADELRRRGGDGGEYGATTGRPRRMGWFDCVASRYGCRLQGTTDVAFTVLDVLGYLDEIPVCVGYEVDGEVTEQFPVTWKLEKAKPVLTRLPGWKCDIRGIRKYEELPENCRKYVEFVEQHIGYPITMISNGPGRDDIIYRESPLKK</sequence>
<dbReference type="GO" id="GO:0005737">
    <property type="term" value="C:cytoplasm"/>
    <property type="evidence" value="ECO:0007669"/>
    <property type="project" value="UniProtKB-SubCell"/>
</dbReference>
<feature type="binding site" description="in other chain" evidence="8">
    <location>
        <position position="127"/>
    </location>
    <ligand>
        <name>IMP</name>
        <dbReference type="ChEBI" id="CHEBI:58053"/>
        <note>ligand shared between dimeric partners</note>
    </ligand>
</feature>
<comment type="pathway">
    <text evidence="8">Purine metabolism; AMP biosynthesis via de novo pathway; AMP from IMP: step 1/2.</text>
</comment>
<dbReference type="SMART" id="SM00788">
    <property type="entry name" value="Adenylsucc_synt"/>
    <property type="match status" value="1"/>
</dbReference>
<reference evidence="9" key="1">
    <citation type="journal article" date="2021" name="PeerJ">
        <title>Extensive microbial diversity within the chicken gut microbiome revealed by metagenomics and culture.</title>
        <authorList>
            <person name="Gilroy R."/>
            <person name="Ravi A."/>
            <person name="Getino M."/>
            <person name="Pursley I."/>
            <person name="Horton D.L."/>
            <person name="Alikhan N.F."/>
            <person name="Baker D."/>
            <person name="Gharbi K."/>
            <person name="Hall N."/>
            <person name="Watson M."/>
            <person name="Adriaenssens E.M."/>
            <person name="Foster-Nyarko E."/>
            <person name="Jarju S."/>
            <person name="Secka A."/>
            <person name="Antonio M."/>
            <person name="Oren A."/>
            <person name="Chaudhuri R.R."/>
            <person name="La Ragione R."/>
            <person name="Hildebrand F."/>
            <person name="Pallen M.J."/>
        </authorList>
    </citation>
    <scope>NUCLEOTIDE SEQUENCE</scope>
    <source>
        <strain evidence="9">ChiSxjej3B15-24422</strain>
    </source>
</reference>
<feature type="active site" description="Proton acceptor" evidence="8">
    <location>
        <position position="12"/>
    </location>
</feature>
<keyword evidence="4 8" id="KW-0547">Nucleotide-binding</keyword>
<feature type="binding site" evidence="8">
    <location>
        <position position="306"/>
    </location>
    <ligand>
        <name>GTP</name>
        <dbReference type="ChEBI" id="CHEBI:37565"/>
    </ligand>
</feature>
<feature type="binding site" description="in other chain" evidence="8">
    <location>
        <position position="304"/>
    </location>
    <ligand>
        <name>IMP</name>
        <dbReference type="ChEBI" id="CHEBI:58053"/>
        <note>ligand shared between dimeric partners</note>
    </ligand>
</feature>
<feature type="binding site" evidence="8">
    <location>
        <begin position="300"/>
        <end position="306"/>
    </location>
    <ligand>
        <name>substrate</name>
    </ligand>
</feature>
<dbReference type="Gene3D" id="3.40.440.10">
    <property type="entry name" value="Adenylosuccinate Synthetase, subunit A, domain 1"/>
    <property type="match status" value="1"/>
</dbReference>
<feature type="binding site" evidence="8">
    <location>
        <begin position="332"/>
        <end position="334"/>
    </location>
    <ligand>
        <name>GTP</name>
        <dbReference type="ChEBI" id="CHEBI:37565"/>
    </ligand>
</feature>
<evidence type="ECO:0000256" key="7">
    <source>
        <dbReference type="ARBA" id="ARBA00023134"/>
    </source>
</evidence>
<dbReference type="EC" id="6.3.4.4" evidence="8"/>
<evidence type="ECO:0000256" key="8">
    <source>
        <dbReference type="HAMAP-Rule" id="MF_00011"/>
    </source>
</evidence>
<comment type="similarity">
    <text evidence="8">Belongs to the adenylosuccinate synthetase family.</text>
</comment>
<dbReference type="InterPro" id="IPR001114">
    <property type="entry name" value="Adenylosuccinate_synthetase"/>
</dbReference>
<accession>A0A9D2C670</accession>
<keyword evidence="7 8" id="KW-0342">GTP-binding</keyword>
<feature type="binding site" evidence="8">
    <location>
        <position position="12"/>
    </location>
    <ligand>
        <name>Mg(2+)</name>
        <dbReference type="ChEBI" id="CHEBI:18420"/>
    </ligand>
</feature>
<dbReference type="GO" id="GO:0005525">
    <property type="term" value="F:GTP binding"/>
    <property type="evidence" value="ECO:0007669"/>
    <property type="project" value="UniProtKB-UniRule"/>
</dbReference>
<dbReference type="FunFam" id="3.90.170.10:FF:000001">
    <property type="entry name" value="Adenylosuccinate synthetase"/>
    <property type="match status" value="1"/>
</dbReference>
<dbReference type="NCBIfam" id="NF002223">
    <property type="entry name" value="PRK01117.1"/>
    <property type="match status" value="1"/>
</dbReference>
<evidence type="ECO:0000256" key="6">
    <source>
        <dbReference type="ARBA" id="ARBA00022842"/>
    </source>
</evidence>
<reference evidence="9" key="2">
    <citation type="submission" date="2021-04" db="EMBL/GenBank/DDBJ databases">
        <authorList>
            <person name="Gilroy R."/>
        </authorList>
    </citation>
    <scope>NUCLEOTIDE SEQUENCE</scope>
    <source>
        <strain evidence="9">ChiSxjej3B15-24422</strain>
    </source>
</reference>
<dbReference type="GO" id="GO:0046040">
    <property type="term" value="P:IMP metabolic process"/>
    <property type="evidence" value="ECO:0007669"/>
    <property type="project" value="TreeGrafter"/>
</dbReference>
<dbReference type="Proteomes" id="UP000824007">
    <property type="component" value="Unassembled WGS sequence"/>
</dbReference>
<keyword evidence="2 8" id="KW-0436">Ligase</keyword>
<feature type="binding site" evidence="8">
    <location>
        <begin position="413"/>
        <end position="415"/>
    </location>
    <ligand>
        <name>GTP</name>
        <dbReference type="ChEBI" id="CHEBI:37565"/>
    </ligand>
</feature>
<dbReference type="Gene3D" id="3.90.170.10">
    <property type="entry name" value="Adenylosuccinate Synthetase, subunit A, domain 3"/>
    <property type="match status" value="1"/>
</dbReference>